<keyword evidence="13" id="KW-1185">Reference proteome</keyword>
<dbReference type="InterPro" id="IPR013112">
    <property type="entry name" value="FAD-bd_8"/>
</dbReference>
<dbReference type="Pfam" id="PF08030">
    <property type="entry name" value="NAD_binding_6"/>
    <property type="match status" value="1"/>
</dbReference>
<feature type="transmembrane region" description="Helical" evidence="10">
    <location>
        <begin position="108"/>
        <end position="124"/>
    </location>
</feature>
<keyword evidence="3" id="KW-0813">Transport</keyword>
<keyword evidence="4 10" id="KW-0812">Transmembrane</keyword>
<evidence type="ECO:0000256" key="5">
    <source>
        <dbReference type="ARBA" id="ARBA00022982"/>
    </source>
</evidence>
<feature type="transmembrane region" description="Helical" evidence="10">
    <location>
        <begin position="67"/>
        <end position="88"/>
    </location>
</feature>
<gene>
    <name evidence="12" type="ORF">CONLIGDRAFT_654007</name>
</gene>
<evidence type="ECO:0000256" key="10">
    <source>
        <dbReference type="SAM" id="Phobius"/>
    </source>
</evidence>
<dbReference type="STRING" id="1408157.A0A1J7IPV8"/>
<name>A0A1J7IPV8_9PEZI</name>
<sequence length="535" mass="60133">MPTHTDIIFPYIKRRRRQAAIILSDAEKGQDQKRWLYPYWTWTPSLKRSWTYAPLWKKRRASGALPLPTRLQFVFMASYFLLNLTYVILVDWSGSEHHIYPQLRKRSGTIAAANMVPLIVLAARNNPLIRILNISFDTCNFVHRWIGRIMILESLVHMMAWIYPKVTHEGWTVVASKITHSKFITTGVVGFISLLLIVLLSLRPLRSAAYETFKRIHILLALAFTGAIMAHCIVSLRPSQLAYVVTATALFGAERLTRLFWLYRRNLSRGSSTWATVEILPGQAQACRVTMHLPVHVNITPGMHAYLRLKAVQPWGSHPFSIAWWEHSGFFDNTKVSFIIAANGGFTKDLYDHAKSQPGLSFHTGAALEGPYGGHHSLDSYGTAVLFAGGTGIAHQIAYIRHFLEGHAAKKVATQRLVLIWVVRKTESIEWIRPWLAKINHMRTQHPDILQLRLFVTGGEQIMRHVGDGIGVKAVAGRPDIEPILEAEALEQVGAMCVSVCGPGGLADDVRAAVRDVQLKSGGQEIDFAEETFGW</sequence>
<comment type="similarity">
    <text evidence="2">Belongs to the ferric reductase (FRE) family.</text>
</comment>
<reference evidence="12 13" key="1">
    <citation type="submission" date="2016-10" db="EMBL/GenBank/DDBJ databases">
        <title>Draft genome sequence of Coniochaeta ligniaria NRRL30616, a lignocellulolytic fungus for bioabatement of inhibitors in plant biomass hydrolysates.</title>
        <authorList>
            <consortium name="DOE Joint Genome Institute"/>
            <person name="Jimenez D.J."/>
            <person name="Hector R.E."/>
            <person name="Riley R."/>
            <person name="Sun H."/>
            <person name="Grigoriev I.V."/>
            <person name="Van Elsas J.D."/>
            <person name="Nichols N.N."/>
        </authorList>
    </citation>
    <scope>NUCLEOTIDE SEQUENCE [LARGE SCALE GENOMIC DNA]</scope>
    <source>
        <strain evidence="12 13">NRRL 30616</strain>
    </source>
</reference>
<dbReference type="AlphaFoldDB" id="A0A1J7IPV8"/>
<evidence type="ECO:0000313" key="12">
    <source>
        <dbReference type="EMBL" id="OIW29397.1"/>
    </source>
</evidence>
<evidence type="ECO:0000256" key="9">
    <source>
        <dbReference type="ARBA" id="ARBA00023136"/>
    </source>
</evidence>
<dbReference type="PANTHER" id="PTHR32361:SF12">
    <property type="entry name" value="PUTATIVE (AFU_ORTHOLOGUE AFUA_1G14340)-RELATED"/>
    <property type="match status" value="1"/>
</dbReference>
<organism evidence="12 13">
    <name type="scientific">Coniochaeta ligniaria NRRL 30616</name>
    <dbReference type="NCBI Taxonomy" id="1408157"/>
    <lineage>
        <taxon>Eukaryota</taxon>
        <taxon>Fungi</taxon>
        <taxon>Dikarya</taxon>
        <taxon>Ascomycota</taxon>
        <taxon>Pezizomycotina</taxon>
        <taxon>Sordariomycetes</taxon>
        <taxon>Sordariomycetidae</taxon>
        <taxon>Coniochaetales</taxon>
        <taxon>Coniochaetaceae</taxon>
        <taxon>Coniochaeta</taxon>
    </lineage>
</organism>
<dbReference type="GO" id="GO:0006826">
    <property type="term" value="P:iron ion transport"/>
    <property type="evidence" value="ECO:0007669"/>
    <property type="project" value="TreeGrafter"/>
</dbReference>
<evidence type="ECO:0000256" key="6">
    <source>
        <dbReference type="ARBA" id="ARBA00022989"/>
    </source>
</evidence>
<evidence type="ECO:0000259" key="11">
    <source>
        <dbReference type="PROSITE" id="PS51384"/>
    </source>
</evidence>
<comment type="subcellular location">
    <subcellularLocation>
        <location evidence="1">Membrane</location>
        <topology evidence="1">Multi-pass membrane protein</topology>
    </subcellularLocation>
</comment>
<dbReference type="Pfam" id="PF08022">
    <property type="entry name" value="FAD_binding_8"/>
    <property type="match status" value="1"/>
</dbReference>
<dbReference type="InterPro" id="IPR013130">
    <property type="entry name" value="Fe3_Rdtase_TM_dom"/>
</dbReference>
<evidence type="ECO:0000256" key="8">
    <source>
        <dbReference type="ARBA" id="ARBA00023065"/>
    </source>
</evidence>
<dbReference type="GO" id="GO:0000293">
    <property type="term" value="F:ferric-chelate reductase activity"/>
    <property type="evidence" value="ECO:0007669"/>
    <property type="project" value="UniProtKB-ARBA"/>
</dbReference>
<protein>
    <recommendedName>
        <fullName evidence="11">FAD-binding FR-type domain-containing protein</fullName>
    </recommendedName>
</protein>
<dbReference type="SUPFAM" id="SSF52343">
    <property type="entry name" value="Ferredoxin reductase-like, C-terminal NADP-linked domain"/>
    <property type="match status" value="1"/>
</dbReference>
<evidence type="ECO:0000256" key="7">
    <source>
        <dbReference type="ARBA" id="ARBA00023002"/>
    </source>
</evidence>
<dbReference type="CDD" id="cd06186">
    <property type="entry name" value="NOX_Duox_like_FAD_NADP"/>
    <property type="match status" value="1"/>
</dbReference>
<evidence type="ECO:0000313" key="13">
    <source>
        <dbReference type="Proteomes" id="UP000182658"/>
    </source>
</evidence>
<evidence type="ECO:0000256" key="2">
    <source>
        <dbReference type="ARBA" id="ARBA00006278"/>
    </source>
</evidence>
<dbReference type="Pfam" id="PF01794">
    <property type="entry name" value="Ferric_reduct"/>
    <property type="match status" value="1"/>
</dbReference>
<dbReference type="PANTHER" id="PTHR32361">
    <property type="entry name" value="FERRIC/CUPRIC REDUCTASE TRANSMEMBRANE COMPONENT"/>
    <property type="match status" value="1"/>
</dbReference>
<keyword evidence="8" id="KW-0406">Ion transport</keyword>
<dbReference type="InterPro" id="IPR013121">
    <property type="entry name" value="Fe_red_NAD-bd_6"/>
</dbReference>
<feature type="transmembrane region" description="Helical" evidence="10">
    <location>
        <begin position="183"/>
        <end position="205"/>
    </location>
</feature>
<dbReference type="InterPro" id="IPR017927">
    <property type="entry name" value="FAD-bd_FR_type"/>
</dbReference>
<dbReference type="InParanoid" id="A0A1J7IPV8"/>
<evidence type="ECO:0000256" key="1">
    <source>
        <dbReference type="ARBA" id="ARBA00004141"/>
    </source>
</evidence>
<evidence type="ECO:0000256" key="3">
    <source>
        <dbReference type="ARBA" id="ARBA00022448"/>
    </source>
</evidence>
<dbReference type="InterPro" id="IPR039261">
    <property type="entry name" value="FNR_nucleotide-bd"/>
</dbReference>
<feature type="domain" description="FAD-binding FR-type" evidence="11">
    <location>
        <begin position="237"/>
        <end position="378"/>
    </location>
</feature>
<proteinExistence type="inferred from homology"/>
<keyword evidence="7" id="KW-0560">Oxidoreductase</keyword>
<evidence type="ECO:0000256" key="4">
    <source>
        <dbReference type="ARBA" id="ARBA00022692"/>
    </source>
</evidence>
<dbReference type="GO" id="GO:0005886">
    <property type="term" value="C:plasma membrane"/>
    <property type="evidence" value="ECO:0007669"/>
    <property type="project" value="TreeGrafter"/>
</dbReference>
<dbReference type="SFLD" id="SFLDG01168">
    <property type="entry name" value="Ferric_reductase_subgroup_(FRE"/>
    <property type="match status" value="1"/>
</dbReference>
<keyword evidence="5" id="KW-0249">Electron transport</keyword>
<dbReference type="OrthoDB" id="167398at2759"/>
<dbReference type="GO" id="GO:0006879">
    <property type="term" value="P:intracellular iron ion homeostasis"/>
    <property type="evidence" value="ECO:0007669"/>
    <property type="project" value="TreeGrafter"/>
</dbReference>
<dbReference type="Gene3D" id="3.40.50.80">
    <property type="entry name" value="Nucleotide-binding domain of ferredoxin-NADP reductase (FNR) module"/>
    <property type="match status" value="1"/>
</dbReference>
<keyword evidence="9 10" id="KW-0472">Membrane</keyword>
<feature type="transmembrane region" description="Helical" evidence="10">
    <location>
        <begin position="145"/>
        <end position="163"/>
    </location>
</feature>
<keyword evidence="6 10" id="KW-1133">Transmembrane helix</keyword>
<dbReference type="InterPro" id="IPR051410">
    <property type="entry name" value="Ferric/Cupric_Reductase"/>
</dbReference>
<dbReference type="PROSITE" id="PS51384">
    <property type="entry name" value="FAD_FR"/>
    <property type="match status" value="1"/>
</dbReference>
<dbReference type="EMBL" id="KV875097">
    <property type="protein sequence ID" value="OIW29397.1"/>
    <property type="molecule type" value="Genomic_DNA"/>
</dbReference>
<accession>A0A1J7IPV8</accession>
<dbReference type="SFLD" id="SFLDS00052">
    <property type="entry name" value="Ferric_Reductase_Domain"/>
    <property type="match status" value="1"/>
</dbReference>
<feature type="transmembrane region" description="Helical" evidence="10">
    <location>
        <begin position="217"/>
        <end position="236"/>
    </location>
</feature>
<dbReference type="Proteomes" id="UP000182658">
    <property type="component" value="Unassembled WGS sequence"/>
</dbReference>
<dbReference type="GO" id="GO:0015677">
    <property type="term" value="P:copper ion import"/>
    <property type="evidence" value="ECO:0007669"/>
    <property type="project" value="TreeGrafter"/>
</dbReference>